<accession>A0ABQ9AGP7</accession>
<gene>
    <name evidence="1" type="ORF">OIU77_007228</name>
</gene>
<comment type="caution">
    <text evidence="1">The sequence shown here is derived from an EMBL/GenBank/DDBJ whole genome shotgun (WGS) entry which is preliminary data.</text>
</comment>
<dbReference type="EMBL" id="JAPFFI010000020">
    <property type="protein sequence ID" value="KAJ6339226.1"/>
    <property type="molecule type" value="Genomic_DNA"/>
</dbReference>
<organism evidence="1 2">
    <name type="scientific">Salix suchowensis</name>
    <dbReference type="NCBI Taxonomy" id="1278906"/>
    <lineage>
        <taxon>Eukaryota</taxon>
        <taxon>Viridiplantae</taxon>
        <taxon>Streptophyta</taxon>
        <taxon>Embryophyta</taxon>
        <taxon>Tracheophyta</taxon>
        <taxon>Spermatophyta</taxon>
        <taxon>Magnoliopsida</taxon>
        <taxon>eudicotyledons</taxon>
        <taxon>Gunneridae</taxon>
        <taxon>Pentapetalae</taxon>
        <taxon>rosids</taxon>
        <taxon>fabids</taxon>
        <taxon>Malpighiales</taxon>
        <taxon>Salicaceae</taxon>
        <taxon>Saliceae</taxon>
        <taxon>Salix</taxon>
    </lineage>
</organism>
<evidence type="ECO:0000313" key="1">
    <source>
        <dbReference type="EMBL" id="KAJ6339226.1"/>
    </source>
</evidence>
<reference evidence="1" key="1">
    <citation type="submission" date="2022-10" db="EMBL/GenBank/DDBJ databases">
        <authorList>
            <person name="Hyden B.L."/>
            <person name="Feng K."/>
            <person name="Yates T."/>
            <person name="Jawdy S."/>
            <person name="Smart L.B."/>
            <person name="Muchero W."/>
        </authorList>
    </citation>
    <scope>NUCLEOTIDE SEQUENCE</scope>
    <source>
        <tissue evidence="1">Shoot tip</tissue>
    </source>
</reference>
<name>A0ABQ9AGP7_9ROSI</name>
<dbReference type="Proteomes" id="UP001141253">
    <property type="component" value="Chromosome 15W"/>
</dbReference>
<sequence>MNNAVAIGVLLAMYDMVCMGTEFSGVLHLYVYRFLQLYIIFWVKKGTIADVFCSLRPKAYIRMHLDFFFGSQLFDTPFNLSFVCFLTGRCTTIDLFLTIIYVGFLRICVISFQSGNNLLQEVILSFIV</sequence>
<evidence type="ECO:0000313" key="2">
    <source>
        <dbReference type="Proteomes" id="UP001141253"/>
    </source>
</evidence>
<protein>
    <submittedName>
        <fullName evidence="1">Uncharacterized protein</fullName>
    </submittedName>
</protein>
<reference evidence="1" key="2">
    <citation type="journal article" date="2023" name="Int. J. Mol. Sci.">
        <title>De Novo Assembly and Annotation of 11 Diverse Shrub Willow (Salix) Genomes Reveals Novel Gene Organization in Sex-Linked Regions.</title>
        <authorList>
            <person name="Hyden B."/>
            <person name="Feng K."/>
            <person name="Yates T.B."/>
            <person name="Jawdy S."/>
            <person name="Cereghino C."/>
            <person name="Smart L.B."/>
            <person name="Muchero W."/>
        </authorList>
    </citation>
    <scope>NUCLEOTIDE SEQUENCE</scope>
    <source>
        <tissue evidence="1">Shoot tip</tissue>
    </source>
</reference>
<keyword evidence="2" id="KW-1185">Reference proteome</keyword>
<proteinExistence type="predicted"/>